<dbReference type="AlphaFoldDB" id="A0AAD7AE52"/>
<protein>
    <submittedName>
        <fullName evidence="1">Uncharacterized protein</fullName>
    </submittedName>
</protein>
<organism evidence="1 2">
    <name type="scientific">Mycena albidolilacea</name>
    <dbReference type="NCBI Taxonomy" id="1033008"/>
    <lineage>
        <taxon>Eukaryota</taxon>
        <taxon>Fungi</taxon>
        <taxon>Dikarya</taxon>
        <taxon>Basidiomycota</taxon>
        <taxon>Agaricomycotina</taxon>
        <taxon>Agaricomycetes</taxon>
        <taxon>Agaricomycetidae</taxon>
        <taxon>Agaricales</taxon>
        <taxon>Marasmiineae</taxon>
        <taxon>Mycenaceae</taxon>
        <taxon>Mycena</taxon>
    </lineage>
</organism>
<gene>
    <name evidence="1" type="ORF">DFH08DRAFT_849051</name>
</gene>
<evidence type="ECO:0000313" key="2">
    <source>
        <dbReference type="Proteomes" id="UP001218218"/>
    </source>
</evidence>
<name>A0AAD7AE52_9AGAR</name>
<proteinExistence type="predicted"/>
<sequence length="276" mass="31275">MVPFGSGQFRGYYLPTSTESITLPSIWISGDWADFKSDQLLAIPFPNHVTPNEIYMRPWECYPLQKESMPTGWTRVEYPDNPNLDSHHLVTYSGIAYPAVSHVEKWWLSQQAYVHKHLQGVIVADVPHFITSIQFGCILDHQLDGFTLQGKFMIDAPSTKVYLFLFNPQVEVLDGQLTVINPPDAEKYYWAFDPAGLNQLTHKIAEDIGLPTPKFMTSPRGLYLQEEDTNLIRDFHAARGFDPESQDAAIAMGYPLVDIEAMKRSAQEASLHSKTL</sequence>
<comment type="caution">
    <text evidence="1">The sequence shown here is derived from an EMBL/GenBank/DDBJ whole genome shotgun (WGS) entry which is preliminary data.</text>
</comment>
<reference evidence="1" key="1">
    <citation type="submission" date="2023-03" db="EMBL/GenBank/DDBJ databases">
        <title>Massive genome expansion in bonnet fungi (Mycena s.s.) driven by repeated elements and novel gene families across ecological guilds.</title>
        <authorList>
            <consortium name="Lawrence Berkeley National Laboratory"/>
            <person name="Harder C.B."/>
            <person name="Miyauchi S."/>
            <person name="Viragh M."/>
            <person name="Kuo A."/>
            <person name="Thoen E."/>
            <person name="Andreopoulos B."/>
            <person name="Lu D."/>
            <person name="Skrede I."/>
            <person name="Drula E."/>
            <person name="Henrissat B."/>
            <person name="Morin E."/>
            <person name="Kohler A."/>
            <person name="Barry K."/>
            <person name="LaButti K."/>
            <person name="Morin E."/>
            <person name="Salamov A."/>
            <person name="Lipzen A."/>
            <person name="Mereny Z."/>
            <person name="Hegedus B."/>
            <person name="Baldrian P."/>
            <person name="Stursova M."/>
            <person name="Weitz H."/>
            <person name="Taylor A."/>
            <person name="Grigoriev I.V."/>
            <person name="Nagy L.G."/>
            <person name="Martin F."/>
            <person name="Kauserud H."/>
        </authorList>
    </citation>
    <scope>NUCLEOTIDE SEQUENCE</scope>
    <source>
        <strain evidence="1">CBHHK002</strain>
    </source>
</reference>
<evidence type="ECO:0000313" key="1">
    <source>
        <dbReference type="EMBL" id="KAJ7356437.1"/>
    </source>
</evidence>
<dbReference type="EMBL" id="JARIHO010000008">
    <property type="protein sequence ID" value="KAJ7356437.1"/>
    <property type="molecule type" value="Genomic_DNA"/>
</dbReference>
<accession>A0AAD7AE52</accession>
<keyword evidence="2" id="KW-1185">Reference proteome</keyword>
<dbReference type="Proteomes" id="UP001218218">
    <property type="component" value="Unassembled WGS sequence"/>
</dbReference>